<comment type="function">
    <text evidence="8">Involved in formation of the rod shape of the cell. May also contribute to regulation of formation of penicillin-binding proteins.</text>
</comment>
<evidence type="ECO:0000256" key="1">
    <source>
        <dbReference type="ARBA" id="ARBA00004651"/>
    </source>
</evidence>
<dbReference type="GO" id="GO:0005886">
    <property type="term" value="C:plasma membrane"/>
    <property type="evidence" value="ECO:0007669"/>
    <property type="project" value="UniProtKB-SubCell"/>
</dbReference>
<name>A0A1X7AFY2_9GAMM</name>
<evidence type="ECO:0000256" key="5">
    <source>
        <dbReference type="ARBA" id="ARBA00022960"/>
    </source>
</evidence>
<evidence type="ECO:0000313" key="10">
    <source>
        <dbReference type="EMBL" id="SMA37365.1"/>
    </source>
</evidence>
<accession>A0A1X7AFY2</accession>
<keyword evidence="6 9" id="KW-1133">Transmembrane helix</keyword>
<feature type="transmembrane region" description="Helical" evidence="9">
    <location>
        <begin position="66"/>
        <end position="86"/>
    </location>
</feature>
<keyword evidence="8" id="KW-0997">Cell inner membrane</keyword>
<dbReference type="NCBIfam" id="TIGR03426">
    <property type="entry name" value="shape_MreD"/>
    <property type="match status" value="1"/>
</dbReference>
<dbReference type="Proteomes" id="UP000196573">
    <property type="component" value="Unassembled WGS sequence"/>
</dbReference>
<evidence type="ECO:0000256" key="4">
    <source>
        <dbReference type="ARBA" id="ARBA00022692"/>
    </source>
</evidence>
<evidence type="ECO:0000256" key="8">
    <source>
        <dbReference type="PIRNR" id="PIRNR018472"/>
    </source>
</evidence>
<keyword evidence="4 9" id="KW-0812">Transmembrane</keyword>
<proteinExistence type="inferred from homology"/>
<evidence type="ECO:0000256" key="7">
    <source>
        <dbReference type="ARBA" id="ARBA00023136"/>
    </source>
</evidence>
<gene>
    <name evidence="10" type="primary">mreD</name>
    <name evidence="10" type="ORF">EHSB41UT_00727</name>
</gene>
<dbReference type="OrthoDB" id="6647425at2"/>
<dbReference type="Pfam" id="PF04093">
    <property type="entry name" value="MreD"/>
    <property type="match status" value="1"/>
</dbReference>
<evidence type="ECO:0000256" key="3">
    <source>
        <dbReference type="ARBA" id="ARBA00022475"/>
    </source>
</evidence>
<sequence>MKHGHAHWLVWLTTFFAAVLSILPLPDVIAPGRPAWVPLVVIFWMLALPQYYGLFFAWIIGVLMDALHGTVFGQHAMAMLFMAMAVTQLHRRMKMYPWWQQSFMVVVIIGLYQLAILWIGNATGRLNPTLLYLLPAVTSALLWPWLAALFHSLRRRFIVI</sequence>
<dbReference type="GO" id="GO:0008360">
    <property type="term" value="P:regulation of cell shape"/>
    <property type="evidence" value="ECO:0007669"/>
    <property type="project" value="UniProtKB-UniRule"/>
</dbReference>
<dbReference type="PANTHER" id="PTHR37484:SF1">
    <property type="entry name" value="ROD SHAPE-DETERMINING PROTEIN MRED"/>
    <property type="match status" value="1"/>
</dbReference>
<dbReference type="RefSeq" id="WP_087107029.1">
    <property type="nucleotide sequence ID" value="NZ_CBCSCN010000014.1"/>
</dbReference>
<feature type="transmembrane region" description="Helical" evidence="9">
    <location>
        <begin position="6"/>
        <end position="25"/>
    </location>
</feature>
<comment type="subcellular location">
    <subcellularLocation>
        <location evidence="8">Cell inner membrane</location>
    </subcellularLocation>
    <subcellularLocation>
        <location evidence="1">Cell membrane</location>
        <topology evidence="1">Multi-pass membrane protein</topology>
    </subcellularLocation>
</comment>
<evidence type="ECO:0000256" key="9">
    <source>
        <dbReference type="SAM" id="Phobius"/>
    </source>
</evidence>
<comment type="similarity">
    <text evidence="2 8">Belongs to the MreD family.</text>
</comment>
<dbReference type="PIRSF" id="PIRSF018472">
    <property type="entry name" value="MreD_proteobac"/>
    <property type="match status" value="1"/>
</dbReference>
<dbReference type="InterPro" id="IPR026034">
    <property type="entry name" value="MreD_proteobac"/>
</dbReference>
<keyword evidence="3 8" id="KW-1003">Cell membrane</keyword>
<keyword evidence="5 8" id="KW-0133">Cell shape</keyword>
<feature type="transmembrane region" description="Helical" evidence="9">
    <location>
        <begin position="98"/>
        <end position="119"/>
    </location>
</feature>
<feature type="transmembrane region" description="Helical" evidence="9">
    <location>
        <begin position="37"/>
        <end position="60"/>
    </location>
</feature>
<evidence type="ECO:0000256" key="6">
    <source>
        <dbReference type="ARBA" id="ARBA00022989"/>
    </source>
</evidence>
<organism evidence="10 11">
    <name type="scientific">Parendozoicomonas haliclonae</name>
    <dbReference type="NCBI Taxonomy" id="1960125"/>
    <lineage>
        <taxon>Bacteria</taxon>
        <taxon>Pseudomonadati</taxon>
        <taxon>Pseudomonadota</taxon>
        <taxon>Gammaproteobacteria</taxon>
        <taxon>Oceanospirillales</taxon>
        <taxon>Endozoicomonadaceae</taxon>
        <taxon>Parendozoicomonas</taxon>
    </lineage>
</organism>
<evidence type="ECO:0000313" key="11">
    <source>
        <dbReference type="Proteomes" id="UP000196573"/>
    </source>
</evidence>
<dbReference type="AlphaFoldDB" id="A0A1X7AFY2"/>
<protein>
    <recommendedName>
        <fullName evidence="8">Rod shape-determining protein MreD</fullName>
    </recommendedName>
</protein>
<dbReference type="EMBL" id="FWPT01000002">
    <property type="protein sequence ID" value="SMA37365.1"/>
    <property type="molecule type" value="Genomic_DNA"/>
</dbReference>
<dbReference type="InterPro" id="IPR007227">
    <property type="entry name" value="Cell_shape_determining_MreD"/>
</dbReference>
<keyword evidence="11" id="KW-1185">Reference proteome</keyword>
<feature type="transmembrane region" description="Helical" evidence="9">
    <location>
        <begin position="131"/>
        <end position="150"/>
    </location>
</feature>
<evidence type="ECO:0000256" key="2">
    <source>
        <dbReference type="ARBA" id="ARBA00007776"/>
    </source>
</evidence>
<keyword evidence="7 8" id="KW-0472">Membrane</keyword>
<dbReference type="PANTHER" id="PTHR37484">
    <property type="entry name" value="ROD SHAPE-DETERMINING PROTEIN MRED"/>
    <property type="match status" value="1"/>
</dbReference>
<reference evidence="10 11" key="1">
    <citation type="submission" date="2017-03" db="EMBL/GenBank/DDBJ databases">
        <authorList>
            <person name="Afonso C.L."/>
            <person name="Miller P.J."/>
            <person name="Scott M.A."/>
            <person name="Spackman E."/>
            <person name="Goraichik I."/>
            <person name="Dimitrov K.M."/>
            <person name="Suarez D.L."/>
            <person name="Swayne D.E."/>
        </authorList>
    </citation>
    <scope>NUCLEOTIDE SEQUENCE [LARGE SCALE GENOMIC DNA]</scope>
    <source>
        <strain evidence="10">SB41UT1</strain>
    </source>
</reference>